<keyword evidence="1" id="KW-0812">Transmembrane</keyword>
<dbReference type="OrthoDB" id="2640035at2759"/>
<evidence type="ECO:0000256" key="1">
    <source>
        <dbReference type="SAM" id="Phobius"/>
    </source>
</evidence>
<accession>A0A1B7MXE8</accession>
<evidence type="ECO:0000313" key="2">
    <source>
        <dbReference type="EMBL" id="OAX37262.1"/>
    </source>
</evidence>
<keyword evidence="1" id="KW-1133">Transmembrane helix</keyword>
<feature type="transmembrane region" description="Helical" evidence="1">
    <location>
        <begin position="149"/>
        <end position="175"/>
    </location>
</feature>
<organism evidence="2 3">
    <name type="scientific">Rhizopogon vinicolor AM-OR11-026</name>
    <dbReference type="NCBI Taxonomy" id="1314800"/>
    <lineage>
        <taxon>Eukaryota</taxon>
        <taxon>Fungi</taxon>
        <taxon>Dikarya</taxon>
        <taxon>Basidiomycota</taxon>
        <taxon>Agaricomycotina</taxon>
        <taxon>Agaricomycetes</taxon>
        <taxon>Agaricomycetidae</taxon>
        <taxon>Boletales</taxon>
        <taxon>Suillineae</taxon>
        <taxon>Rhizopogonaceae</taxon>
        <taxon>Rhizopogon</taxon>
    </lineage>
</organism>
<feature type="transmembrane region" description="Helical" evidence="1">
    <location>
        <begin position="73"/>
        <end position="92"/>
    </location>
</feature>
<dbReference type="Proteomes" id="UP000092154">
    <property type="component" value="Unassembled WGS sequence"/>
</dbReference>
<protein>
    <submittedName>
        <fullName evidence="2">Uncharacterized protein</fullName>
    </submittedName>
</protein>
<evidence type="ECO:0000313" key="3">
    <source>
        <dbReference type="Proteomes" id="UP000092154"/>
    </source>
</evidence>
<gene>
    <name evidence="2" type="ORF">K503DRAFT_857470</name>
</gene>
<name>A0A1B7MXE8_9AGAM</name>
<dbReference type="EMBL" id="KV448363">
    <property type="protein sequence ID" value="OAX37262.1"/>
    <property type="molecule type" value="Genomic_DNA"/>
</dbReference>
<feature type="transmembrane region" description="Helical" evidence="1">
    <location>
        <begin position="187"/>
        <end position="210"/>
    </location>
</feature>
<dbReference type="InParanoid" id="A0A1B7MXE8"/>
<keyword evidence="1" id="KW-0472">Membrane</keyword>
<proteinExistence type="predicted"/>
<feature type="transmembrane region" description="Helical" evidence="1">
    <location>
        <begin position="104"/>
        <end position="128"/>
    </location>
</feature>
<dbReference type="AlphaFoldDB" id="A0A1B7MXE8"/>
<sequence>MSTCYSESTASSCEKRPRAGFEVPDHIIWGPAFELLCIIATSRANLNHWKDTAHVDWKEHTKVMVNRFHYSDLTAGLVLTTTAVLLSSSPPFTLLMNYENPASYILALAAFGGALLSVITGAAVLVIYETTVTHKDMGTLKDMSRRKVVFLLVWLAWPSVCLGFATFCLFLSVFIACIRTGNILVRVMASLGLFALFINSVLALDVVMFVGKPSPSARRIQDVECKAMIA</sequence>
<keyword evidence="3" id="KW-1185">Reference proteome</keyword>
<reference evidence="2 3" key="1">
    <citation type="submission" date="2016-06" db="EMBL/GenBank/DDBJ databases">
        <title>Comparative genomics of the ectomycorrhizal sister species Rhizopogon vinicolor and Rhizopogon vesiculosus (Basidiomycota: Boletales) reveals a divergence of the mating type B locus.</title>
        <authorList>
            <consortium name="DOE Joint Genome Institute"/>
            <person name="Mujic A.B."/>
            <person name="Kuo A."/>
            <person name="Tritt A."/>
            <person name="Lipzen A."/>
            <person name="Chen C."/>
            <person name="Johnson J."/>
            <person name="Sharma A."/>
            <person name="Barry K."/>
            <person name="Grigoriev I.V."/>
            <person name="Spatafora J.W."/>
        </authorList>
    </citation>
    <scope>NUCLEOTIDE SEQUENCE [LARGE SCALE GENOMIC DNA]</scope>
    <source>
        <strain evidence="2 3">AM-OR11-026</strain>
    </source>
</reference>